<gene>
    <name evidence="8" type="ORF">J3Q64DRAFT_1720601</name>
</gene>
<comment type="caution">
    <text evidence="8">The sequence shown here is derived from an EMBL/GenBank/DDBJ whole genome shotgun (WGS) entry which is preliminary data.</text>
</comment>
<dbReference type="InterPro" id="IPR002075">
    <property type="entry name" value="NTF2_dom"/>
</dbReference>
<evidence type="ECO:0000256" key="6">
    <source>
        <dbReference type="SAM" id="MobiDB-lite"/>
    </source>
</evidence>
<feature type="compositionally biased region" description="Low complexity" evidence="6">
    <location>
        <begin position="277"/>
        <end position="291"/>
    </location>
</feature>
<dbReference type="Gene3D" id="3.10.450.50">
    <property type="match status" value="1"/>
</dbReference>
<dbReference type="PANTHER" id="PTHR10662:SF22">
    <property type="entry name" value="NUCLEAR RNA EXPORT FACTOR 1"/>
    <property type="match status" value="1"/>
</dbReference>
<name>A0ABR3B9I1_PHYBL</name>
<dbReference type="InterPro" id="IPR032710">
    <property type="entry name" value="NTF2-like_dom_sf"/>
</dbReference>
<dbReference type="Pfam" id="PF18444">
    <property type="entry name" value="RRM_9"/>
    <property type="match status" value="1"/>
</dbReference>
<dbReference type="InterPro" id="IPR040736">
    <property type="entry name" value="Mex67_RRM"/>
</dbReference>
<dbReference type="InterPro" id="IPR018222">
    <property type="entry name" value="Nuclear_transport_factor_2_euk"/>
</dbReference>
<reference evidence="8 9" key="1">
    <citation type="submission" date="2024-04" db="EMBL/GenBank/DDBJ databases">
        <title>Symmetric and asymmetric DNA N6-adenine methylation regulates different biological responses in Mucorales.</title>
        <authorList>
            <consortium name="Lawrence Berkeley National Laboratory"/>
            <person name="Lax C."/>
            <person name="Mondo S.J."/>
            <person name="Osorio-Concepcion M."/>
            <person name="Muszewska A."/>
            <person name="Corrochano-Luque M."/>
            <person name="Gutierrez G."/>
            <person name="Riley R."/>
            <person name="Lipzen A."/>
            <person name="Guo J."/>
            <person name="Hundley H."/>
            <person name="Amirebrahimi M."/>
            <person name="Ng V."/>
            <person name="Lorenzo-Gutierrez D."/>
            <person name="Binder U."/>
            <person name="Yang J."/>
            <person name="Song Y."/>
            <person name="Canovas D."/>
            <person name="Navarro E."/>
            <person name="Freitag M."/>
            <person name="Gabaldon T."/>
            <person name="Grigoriev I.V."/>
            <person name="Corrochano L.M."/>
            <person name="Nicolas F.E."/>
            <person name="Garre V."/>
        </authorList>
    </citation>
    <scope>NUCLEOTIDE SEQUENCE [LARGE SCALE GENOMIC DNA]</scope>
    <source>
        <strain evidence="8 9">L51</strain>
    </source>
</reference>
<feature type="compositionally biased region" description="Polar residues" evidence="6">
    <location>
        <begin position="57"/>
        <end position="82"/>
    </location>
</feature>
<dbReference type="SUPFAM" id="SSF54427">
    <property type="entry name" value="NTF2-like"/>
    <property type="match status" value="1"/>
</dbReference>
<dbReference type="InterPro" id="IPR030217">
    <property type="entry name" value="NXF_fam"/>
</dbReference>
<dbReference type="PROSITE" id="PS50177">
    <property type="entry name" value="NTF2_DOMAIN"/>
    <property type="match status" value="1"/>
</dbReference>
<feature type="compositionally biased region" description="Gly residues" evidence="6">
    <location>
        <begin position="140"/>
        <end position="151"/>
    </location>
</feature>
<proteinExistence type="inferred from homology"/>
<keyword evidence="5" id="KW-0539">Nucleus</keyword>
<feature type="compositionally biased region" description="Basic residues" evidence="6">
    <location>
        <begin position="7"/>
        <end position="16"/>
    </location>
</feature>
<evidence type="ECO:0000256" key="1">
    <source>
        <dbReference type="ARBA" id="ARBA00004123"/>
    </source>
</evidence>
<dbReference type="PANTHER" id="PTHR10662">
    <property type="entry name" value="NUCLEAR RNA EXPORT FACTOR"/>
    <property type="match status" value="1"/>
</dbReference>
<dbReference type="SUPFAM" id="SSF52058">
    <property type="entry name" value="L domain-like"/>
    <property type="match status" value="1"/>
</dbReference>
<evidence type="ECO:0000313" key="9">
    <source>
        <dbReference type="Proteomes" id="UP001448207"/>
    </source>
</evidence>
<evidence type="ECO:0000256" key="4">
    <source>
        <dbReference type="ARBA" id="ARBA00022816"/>
    </source>
</evidence>
<dbReference type="InterPro" id="IPR032675">
    <property type="entry name" value="LRR_dom_sf"/>
</dbReference>
<evidence type="ECO:0000256" key="2">
    <source>
        <dbReference type="ARBA" id="ARBA00009285"/>
    </source>
</evidence>
<dbReference type="Pfam" id="PF22602">
    <property type="entry name" value="NXF_NTF2"/>
    <property type="match status" value="2"/>
</dbReference>
<feature type="compositionally biased region" description="Polar residues" evidence="6">
    <location>
        <begin position="20"/>
        <end position="40"/>
    </location>
</feature>
<evidence type="ECO:0000313" key="8">
    <source>
        <dbReference type="EMBL" id="KAL0092693.1"/>
    </source>
</evidence>
<evidence type="ECO:0000256" key="3">
    <source>
        <dbReference type="ARBA" id="ARBA00022448"/>
    </source>
</evidence>
<protein>
    <recommendedName>
        <fullName evidence="7">NTF2 domain-containing protein</fullName>
    </recommendedName>
</protein>
<comment type="similarity">
    <text evidence="2">Belongs to the NXF family.</text>
</comment>
<feature type="domain" description="NTF2" evidence="7">
    <location>
        <begin position="471"/>
        <end position="620"/>
    </location>
</feature>
<dbReference type="EMBL" id="JBCLYO010000002">
    <property type="protein sequence ID" value="KAL0092693.1"/>
    <property type="molecule type" value="Genomic_DNA"/>
</dbReference>
<keyword evidence="9" id="KW-1185">Reference proteome</keyword>
<evidence type="ECO:0000259" key="7">
    <source>
        <dbReference type="PROSITE" id="PS50177"/>
    </source>
</evidence>
<feature type="compositionally biased region" description="Low complexity" evidence="6">
    <location>
        <begin position="156"/>
        <end position="170"/>
    </location>
</feature>
<accession>A0ABR3B9I1</accession>
<feature type="region of interest" description="Disordered" evidence="6">
    <location>
        <begin position="1"/>
        <end position="170"/>
    </location>
</feature>
<evidence type="ECO:0000256" key="5">
    <source>
        <dbReference type="ARBA" id="ARBA00023242"/>
    </source>
</evidence>
<organism evidence="8 9">
    <name type="scientific">Phycomyces blakesleeanus</name>
    <dbReference type="NCBI Taxonomy" id="4837"/>
    <lineage>
        <taxon>Eukaryota</taxon>
        <taxon>Fungi</taxon>
        <taxon>Fungi incertae sedis</taxon>
        <taxon>Mucoromycota</taxon>
        <taxon>Mucoromycotina</taxon>
        <taxon>Mucoromycetes</taxon>
        <taxon>Mucorales</taxon>
        <taxon>Phycomycetaceae</taxon>
        <taxon>Phycomyces</taxon>
    </lineage>
</organism>
<feature type="compositionally biased region" description="Polar residues" evidence="6">
    <location>
        <begin position="92"/>
        <end position="113"/>
    </location>
</feature>
<keyword evidence="3" id="KW-0813">Transport</keyword>
<comment type="subcellular location">
    <subcellularLocation>
        <location evidence="1">Nucleus</location>
    </subcellularLocation>
</comment>
<sequence>MDSSYRGRGRGGRGGRGRGNSTQNDYYNDAYSDNHSQGPITSRLGPIHGNSHDDGYRNNNQRGGRQYDGNNTRQYDGNNSRQYDGKSGRQYDGNNSRQYDGNSGRQYDGNSGRQYDRSDGGGNQNDRGHYQGNSGNNRPRGGGGLGGGGGNYQTFGSGMSIRGRGGSQQQPRFKREFIDNDIQMDTQASIAPGKAAVKISNYPPGSENQLLSFLQRKAKFQWEPEEVFYENDGMVVVLENEGLANSLCRLNNYEYRQMPISIQRFHENSSQGGVHGARPINNNPRAPRSRSNALDELLKERWDPSSGFLNLDELPKSRYPVSLVISRLLAAAQELFGDAVVTISFARNELWSVSPINRLPEFFPNILNLSLQDNDIAEFKSLRSLSSRLNRLTELLLIGNPIQYNNDWETYSRGVQQIFPSVKILDQRPISGDQINPTHLNQQHQMVLPTQLSQQFPPRPSFFDQDSSKQATEDFMSKYFPLFDSNRAALVDLYDAQATFSLNFSRTSCAHERWGLVGGRKQTLFTNEEIIKKFITLPPTIHSGVQIGSFITDAWQVSISSPAHPLLLFITIHGDVREATGLNGPRHIFERTFLIAPAPINSKAHAAGWQYIVITDSLILRDYTENILNQPPH</sequence>
<dbReference type="Gene3D" id="3.80.10.10">
    <property type="entry name" value="Ribonuclease Inhibitor"/>
    <property type="match status" value="1"/>
</dbReference>
<dbReference type="Proteomes" id="UP001448207">
    <property type="component" value="Unassembled WGS sequence"/>
</dbReference>
<feature type="region of interest" description="Disordered" evidence="6">
    <location>
        <begin position="271"/>
        <end position="291"/>
    </location>
</feature>
<keyword evidence="4" id="KW-0509">mRNA transport</keyword>